<keyword evidence="10" id="KW-0223">Dioxygenase</keyword>
<keyword evidence="17" id="KW-1185">Reference proteome</keyword>
<dbReference type="GO" id="GO:0005506">
    <property type="term" value="F:iron ion binding"/>
    <property type="evidence" value="ECO:0007669"/>
    <property type="project" value="InterPro"/>
</dbReference>
<keyword evidence="5" id="KW-0479">Metal-binding</keyword>
<dbReference type="OrthoDB" id="8517835at2759"/>
<evidence type="ECO:0000256" key="6">
    <source>
        <dbReference type="ARBA" id="ARBA00022729"/>
    </source>
</evidence>
<dbReference type="Gene3D" id="2.60.120.620">
    <property type="entry name" value="q2cbj1_9rhob like domain"/>
    <property type="match status" value="1"/>
</dbReference>
<dbReference type="InterPro" id="IPR005123">
    <property type="entry name" value="Oxoglu/Fe-dep_dioxygenase_dom"/>
</dbReference>
<reference evidence="16" key="1">
    <citation type="submission" date="2021-01" db="UniProtKB">
        <authorList>
            <consortium name="EnsemblMetazoa"/>
        </authorList>
    </citation>
    <scope>IDENTIFICATION</scope>
</reference>
<dbReference type="EnsemblMetazoa" id="CLYHEMT000227.1">
    <property type="protein sequence ID" value="CLYHEMP000227.1"/>
    <property type="gene ID" value="CLYHEMG000227"/>
</dbReference>
<evidence type="ECO:0000256" key="5">
    <source>
        <dbReference type="ARBA" id="ARBA00022723"/>
    </source>
</evidence>
<feature type="chain" id="PRO_5029721738" description="procollagen-proline 3-dioxygenase" evidence="14">
    <location>
        <begin position="21"/>
        <end position="684"/>
    </location>
</feature>
<accession>A0A7M5UI74</accession>
<organism evidence="16 17">
    <name type="scientific">Clytia hemisphaerica</name>
    <dbReference type="NCBI Taxonomy" id="252671"/>
    <lineage>
        <taxon>Eukaryota</taxon>
        <taxon>Metazoa</taxon>
        <taxon>Cnidaria</taxon>
        <taxon>Hydrozoa</taxon>
        <taxon>Hydroidolina</taxon>
        <taxon>Leptothecata</taxon>
        <taxon>Obeliida</taxon>
        <taxon>Clytiidae</taxon>
        <taxon>Clytia</taxon>
    </lineage>
</organism>
<dbReference type="PANTHER" id="PTHR14049:SF9">
    <property type="entry name" value="PROCOLLAGEN-PROLINE 3-DIOXYGENASE"/>
    <property type="match status" value="1"/>
</dbReference>
<feature type="domain" description="Fe2OG dioxygenase" evidence="15">
    <location>
        <begin position="535"/>
        <end position="656"/>
    </location>
</feature>
<dbReference type="InterPro" id="IPR039575">
    <property type="entry name" value="P3H"/>
</dbReference>
<dbReference type="SMART" id="SM00702">
    <property type="entry name" value="P4Hc"/>
    <property type="match status" value="1"/>
</dbReference>
<dbReference type="Pfam" id="PF23557">
    <property type="entry name" value="TPR_leprecan"/>
    <property type="match status" value="1"/>
</dbReference>
<feature type="signal peptide" evidence="14">
    <location>
        <begin position="1"/>
        <end position="20"/>
    </location>
</feature>
<dbReference type="GO" id="GO:0032963">
    <property type="term" value="P:collagen metabolic process"/>
    <property type="evidence" value="ECO:0007669"/>
    <property type="project" value="InterPro"/>
</dbReference>
<name>A0A7M5UI74_9CNID</name>
<sequence>MKNLVICLVFKVYLITIVFSEHIENYDDKPAYDELYQSGRTSYDNDNHLEAVSFFEKAIADYRHEQEVKGQCWLRCQDSIKDTQSVYSTLIDGQLNFLHYVIKTRSCFQLCKEKFLGRRGRIAKYVKELFENKEPYSFLQYSLYKIGEVSKALAAAYTHFEANPSNELMKENIEILMSKQNKDWADLTSLEEPPHISLYKKGEKAYTDSDFKQCISTFEESLTLFYKELAKCNAVCEEQDTTKEVSYTASLFKHFQGILACRKKCQVALTKVDGESSRTHFVPQYFHYLQYCYFQENNLIEATNAAESYLLMIPSDPVMSKNLYWYQNQPAVKGKAVGPRPRAKKYMKQFAIELNLAQILDGYLDDKVDKDITADDARMLDRIYRMVAEDLTTDERGIRGDAESIKGHQAVHRAYRNANRWQTHPKIKQSVLLMEEEQLNGTNRVAFDNVSTQEECTEIMKLVKNLAQGGDGYKHSHRDADHPFTKKETFKGVTIKSAVDAAKEGKVSVNQTDLYVKLSERTRLLVQEYFDLPKRLNFAFTHLVCRHALADASNVGDHLSHPIHSDNCLVNEDGPGTCPEKSPAYTWRDYSALLYLNDDFEGGNFIFANHDGKIQAQVRPKCGRMVAFRSKSIENLHGVLGVKSGTRCALPVWFTLSDERRHLESDRTNSETELMRLKILEQRN</sequence>
<dbReference type="InterPro" id="IPR056585">
    <property type="entry name" value="Leprecan_dom"/>
</dbReference>
<evidence type="ECO:0000256" key="4">
    <source>
        <dbReference type="ARBA" id="ARBA00012262"/>
    </source>
</evidence>
<keyword evidence="7" id="KW-0677">Repeat</keyword>
<keyword evidence="12" id="KW-0408">Iron</keyword>
<evidence type="ECO:0000259" key="15">
    <source>
        <dbReference type="PROSITE" id="PS51471"/>
    </source>
</evidence>
<dbReference type="PROSITE" id="PS51471">
    <property type="entry name" value="FE2OG_OXY"/>
    <property type="match status" value="1"/>
</dbReference>
<evidence type="ECO:0000256" key="14">
    <source>
        <dbReference type="SAM" id="SignalP"/>
    </source>
</evidence>
<dbReference type="Gene3D" id="1.25.40.10">
    <property type="entry name" value="Tetratricopeptide repeat domain"/>
    <property type="match status" value="2"/>
</dbReference>
<evidence type="ECO:0000256" key="11">
    <source>
        <dbReference type="ARBA" id="ARBA00023002"/>
    </source>
</evidence>
<dbReference type="GO" id="GO:0031418">
    <property type="term" value="F:L-ascorbic acid binding"/>
    <property type="evidence" value="ECO:0007669"/>
    <property type="project" value="InterPro"/>
</dbReference>
<comment type="similarity">
    <text evidence="3">Belongs to the leprecan family.</text>
</comment>
<evidence type="ECO:0000256" key="10">
    <source>
        <dbReference type="ARBA" id="ARBA00022964"/>
    </source>
</evidence>
<dbReference type="InterPro" id="IPR006620">
    <property type="entry name" value="Pro_4_hyd_alph"/>
</dbReference>
<keyword evidence="8" id="KW-0802">TPR repeat</keyword>
<evidence type="ECO:0000256" key="2">
    <source>
        <dbReference type="ARBA" id="ARBA00001962"/>
    </source>
</evidence>
<evidence type="ECO:0000256" key="12">
    <source>
        <dbReference type="ARBA" id="ARBA00023004"/>
    </source>
</evidence>
<dbReference type="Proteomes" id="UP000594262">
    <property type="component" value="Unplaced"/>
</dbReference>
<keyword evidence="9" id="KW-0256">Endoplasmic reticulum</keyword>
<evidence type="ECO:0000256" key="7">
    <source>
        <dbReference type="ARBA" id="ARBA00022737"/>
    </source>
</evidence>
<evidence type="ECO:0000256" key="9">
    <source>
        <dbReference type="ARBA" id="ARBA00022824"/>
    </source>
</evidence>
<comment type="cofactor">
    <cofactor evidence="2">
        <name>Fe cation</name>
        <dbReference type="ChEBI" id="CHEBI:24875"/>
    </cofactor>
</comment>
<dbReference type="EC" id="1.14.11.7" evidence="4"/>
<keyword evidence="13" id="KW-0325">Glycoprotein</keyword>
<dbReference type="Pfam" id="PF13640">
    <property type="entry name" value="2OG-FeII_Oxy_3"/>
    <property type="match status" value="1"/>
</dbReference>
<proteinExistence type="inferred from homology"/>
<evidence type="ECO:0000313" key="16">
    <source>
        <dbReference type="EnsemblMetazoa" id="CLYHEMP000227.1"/>
    </source>
</evidence>
<dbReference type="AlphaFoldDB" id="A0A7M5UI74"/>
<keyword evidence="6 14" id="KW-0732">Signal</keyword>
<evidence type="ECO:0000313" key="17">
    <source>
        <dbReference type="Proteomes" id="UP000594262"/>
    </source>
</evidence>
<protein>
    <recommendedName>
        <fullName evidence="4">procollagen-proline 3-dioxygenase</fullName>
        <ecNumber evidence="4">1.14.11.7</ecNumber>
    </recommendedName>
</protein>
<evidence type="ECO:0000256" key="3">
    <source>
        <dbReference type="ARBA" id="ARBA00006487"/>
    </source>
</evidence>
<keyword evidence="11" id="KW-0560">Oxidoreductase</keyword>
<dbReference type="PANTHER" id="PTHR14049">
    <property type="entry name" value="LEPRECAN 1"/>
    <property type="match status" value="1"/>
</dbReference>
<dbReference type="InterPro" id="IPR044862">
    <property type="entry name" value="Pro_4_hyd_alph_FE2OG_OXY"/>
</dbReference>
<evidence type="ECO:0000256" key="13">
    <source>
        <dbReference type="ARBA" id="ARBA00023180"/>
    </source>
</evidence>
<comment type="cofactor">
    <cofactor evidence="1">
        <name>L-ascorbate</name>
        <dbReference type="ChEBI" id="CHEBI:38290"/>
    </cofactor>
</comment>
<dbReference type="InterPro" id="IPR011990">
    <property type="entry name" value="TPR-like_helical_dom_sf"/>
</dbReference>
<evidence type="ECO:0000256" key="8">
    <source>
        <dbReference type="ARBA" id="ARBA00022803"/>
    </source>
</evidence>
<evidence type="ECO:0000256" key="1">
    <source>
        <dbReference type="ARBA" id="ARBA00001961"/>
    </source>
</evidence>
<dbReference type="GO" id="GO:0019797">
    <property type="term" value="F:procollagen-proline 3-dioxygenase activity"/>
    <property type="evidence" value="ECO:0007669"/>
    <property type="project" value="UniProtKB-EC"/>
</dbReference>